<dbReference type="PANTHER" id="PTHR10229">
    <property type="entry name" value="GTP-BINDING PROTEIN HFLX"/>
    <property type="match status" value="1"/>
</dbReference>
<comment type="subcellular location">
    <subcellularLocation>
        <location evidence="6">Cytoplasm</location>
    </subcellularLocation>
    <text evidence="6">May associate with membranes.</text>
</comment>
<evidence type="ECO:0000256" key="2">
    <source>
        <dbReference type="ARBA" id="ARBA00022723"/>
    </source>
</evidence>
<reference evidence="11" key="2">
    <citation type="journal article" date="2021" name="PeerJ">
        <title>Extensive microbial diversity within the chicken gut microbiome revealed by metagenomics and culture.</title>
        <authorList>
            <person name="Gilroy R."/>
            <person name="Ravi A."/>
            <person name="Getino M."/>
            <person name="Pursley I."/>
            <person name="Horton D.L."/>
            <person name="Alikhan N.F."/>
            <person name="Baker D."/>
            <person name="Gharbi K."/>
            <person name="Hall N."/>
            <person name="Watson M."/>
            <person name="Adriaenssens E.M."/>
            <person name="Foster-Nyarko E."/>
            <person name="Jarju S."/>
            <person name="Secka A."/>
            <person name="Antonio M."/>
            <person name="Oren A."/>
            <person name="Chaudhuri R.R."/>
            <person name="La Ragione R."/>
            <person name="Hildebrand F."/>
            <person name="Pallen M.J."/>
        </authorList>
    </citation>
    <scope>NUCLEOTIDE SEQUENCE</scope>
    <source>
        <strain evidence="11">CHK176-6737</strain>
    </source>
</reference>
<dbReference type="InterPro" id="IPR030394">
    <property type="entry name" value="G_HFLX_dom"/>
</dbReference>
<name>A0A9D1SNL6_9FIRM</name>
<feature type="coiled-coil region" evidence="9">
    <location>
        <begin position="165"/>
        <end position="192"/>
    </location>
</feature>
<dbReference type="CDD" id="cd01878">
    <property type="entry name" value="HflX"/>
    <property type="match status" value="1"/>
</dbReference>
<accession>A0A9D1SNL6</accession>
<dbReference type="GO" id="GO:0005737">
    <property type="term" value="C:cytoplasm"/>
    <property type="evidence" value="ECO:0007669"/>
    <property type="project" value="UniProtKB-SubCell"/>
</dbReference>
<keyword evidence="5 6" id="KW-0342">GTP-binding</keyword>
<dbReference type="InterPro" id="IPR016496">
    <property type="entry name" value="GTPase_HflX"/>
</dbReference>
<feature type="binding site" evidence="8">
    <location>
        <position position="212"/>
    </location>
    <ligand>
        <name>Mg(2+)</name>
        <dbReference type="ChEBI" id="CHEBI:18420"/>
    </ligand>
</feature>
<gene>
    <name evidence="6 11" type="primary">hflX</name>
    <name evidence="11" type="ORF">IAD23_01795</name>
</gene>
<dbReference type="SUPFAM" id="SSF52540">
    <property type="entry name" value="P-loop containing nucleoside triphosphate hydrolases"/>
    <property type="match status" value="1"/>
</dbReference>
<dbReference type="Gene3D" id="6.10.250.2860">
    <property type="match status" value="1"/>
</dbReference>
<dbReference type="PIRSF" id="PIRSF006809">
    <property type="entry name" value="GTP-binding_hflX_prd"/>
    <property type="match status" value="1"/>
</dbReference>
<dbReference type="GO" id="GO:0005525">
    <property type="term" value="F:GTP binding"/>
    <property type="evidence" value="ECO:0007669"/>
    <property type="project" value="UniProtKB-UniRule"/>
</dbReference>
<evidence type="ECO:0000256" key="8">
    <source>
        <dbReference type="PIRSR" id="PIRSR006809-2"/>
    </source>
</evidence>
<dbReference type="GO" id="GO:0046872">
    <property type="term" value="F:metal ion binding"/>
    <property type="evidence" value="ECO:0007669"/>
    <property type="project" value="UniProtKB-KW"/>
</dbReference>
<dbReference type="InterPro" id="IPR032305">
    <property type="entry name" value="GTP-bd_M"/>
</dbReference>
<feature type="binding site" evidence="7">
    <location>
        <begin position="230"/>
        <end position="234"/>
    </location>
    <ligand>
        <name>GTP</name>
        <dbReference type="ChEBI" id="CHEBI:37565"/>
    </ligand>
</feature>
<dbReference type="Pfam" id="PF16360">
    <property type="entry name" value="GTP-bdg_M"/>
    <property type="match status" value="1"/>
</dbReference>
<dbReference type="PANTHER" id="PTHR10229:SF0">
    <property type="entry name" value="GTP-BINDING PROTEIN 6-RELATED"/>
    <property type="match status" value="1"/>
</dbReference>
<organism evidence="11 12">
    <name type="scientific">Candidatus Scybalenecus merdavium</name>
    <dbReference type="NCBI Taxonomy" id="2840939"/>
    <lineage>
        <taxon>Bacteria</taxon>
        <taxon>Bacillati</taxon>
        <taxon>Bacillota</taxon>
        <taxon>Clostridia</taxon>
        <taxon>Eubacteriales</taxon>
        <taxon>Oscillospiraceae</taxon>
        <taxon>Oscillospiraceae incertae sedis</taxon>
        <taxon>Candidatus Scybalenecus</taxon>
    </lineage>
</organism>
<feature type="binding site" evidence="7">
    <location>
        <begin position="205"/>
        <end position="212"/>
    </location>
    <ligand>
        <name>GTP</name>
        <dbReference type="ChEBI" id="CHEBI:37565"/>
    </ligand>
</feature>
<dbReference type="EMBL" id="DVNM01000009">
    <property type="protein sequence ID" value="HIU68675.1"/>
    <property type="molecule type" value="Genomic_DNA"/>
</dbReference>
<dbReference type="Gene3D" id="3.40.50.300">
    <property type="entry name" value="P-loop containing nucleotide triphosphate hydrolases"/>
    <property type="match status" value="1"/>
</dbReference>
<dbReference type="InterPro" id="IPR027417">
    <property type="entry name" value="P-loop_NTPase"/>
</dbReference>
<keyword evidence="3 6" id="KW-0547">Nucleotide-binding</keyword>
<dbReference type="Proteomes" id="UP000824125">
    <property type="component" value="Unassembled WGS sequence"/>
</dbReference>
<feature type="domain" description="Hflx-type G" evidence="10">
    <location>
        <begin position="199"/>
        <end position="359"/>
    </location>
</feature>
<evidence type="ECO:0000313" key="11">
    <source>
        <dbReference type="EMBL" id="HIU68675.1"/>
    </source>
</evidence>
<evidence type="ECO:0000259" key="10">
    <source>
        <dbReference type="PROSITE" id="PS51705"/>
    </source>
</evidence>
<dbReference type="InterPro" id="IPR042108">
    <property type="entry name" value="GTPase_HflX_N_sf"/>
</dbReference>
<evidence type="ECO:0000256" key="3">
    <source>
        <dbReference type="ARBA" id="ARBA00022741"/>
    </source>
</evidence>
<comment type="similarity">
    <text evidence="6">Belongs to the TRAFAC class OBG-HflX-like GTPase superfamily. HflX GTPase family.</text>
</comment>
<keyword evidence="1 6" id="KW-0963">Cytoplasm</keyword>
<dbReference type="GO" id="GO:0043022">
    <property type="term" value="F:ribosome binding"/>
    <property type="evidence" value="ECO:0007669"/>
    <property type="project" value="TreeGrafter"/>
</dbReference>
<evidence type="ECO:0000256" key="6">
    <source>
        <dbReference type="HAMAP-Rule" id="MF_00900"/>
    </source>
</evidence>
<comment type="cofactor">
    <cofactor evidence="8">
        <name>Mg(2+)</name>
        <dbReference type="ChEBI" id="CHEBI:18420"/>
    </cofactor>
</comment>
<reference evidence="11" key="1">
    <citation type="submission" date="2020-10" db="EMBL/GenBank/DDBJ databases">
        <authorList>
            <person name="Gilroy R."/>
        </authorList>
    </citation>
    <scope>NUCLEOTIDE SEQUENCE</scope>
    <source>
        <strain evidence="11">CHK176-6737</strain>
    </source>
</reference>
<dbReference type="FunFam" id="3.40.50.11060:FF:000001">
    <property type="entry name" value="GTPase HflX"/>
    <property type="match status" value="1"/>
</dbReference>
<dbReference type="Pfam" id="PF01926">
    <property type="entry name" value="MMR_HSR1"/>
    <property type="match status" value="1"/>
</dbReference>
<dbReference type="InterPro" id="IPR025121">
    <property type="entry name" value="GTPase_HflX_N"/>
</dbReference>
<sequence length="412" mass="45068">MEEVKRTQKEKALLLGVNCGEADTETAMDELVRLADTAGAEVQGTMVQNRRAPKGSTYVGHGLLQEIAAFCKANETDLIICNDELTPTQIKNMEDETDVRVIDRTDLILDIFAAHAKSSEGKIQVELAQLQYLLPRLAGRGTALSRLGGGIGTRGPGETKLESDRRHIRRRIQFLKTQLAETEKRRRSQLQRRKKDGVRTVALVGYTNAGKSTLMNALTGAGVLAEDKLFATLDPTARRLTLPDGQNVMLIDTVGFIRRLPHRLVEAFHSTLETAVYADLILNVCDAADPDCFEQMKVTSDVLTALGAARAPVLNVLNKSDLLSEAPVFMGKTVTISAKTGEGIEKLLGEIVRMLPQTKKRARLLVPFAQAGVLGEIRQNGVVYSENYTENGIEADVLAEAAFLQAHRALIL</sequence>
<keyword evidence="9" id="KW-0175">Coiled coil</keyword>
<dbReference type="HAMAP" id="MF_00900">
    <property type="entry name" value="GTPase_HflX"/>
    <property type="match status" value="1"/>
</dbReference>
<comment type="subunit">
    <text evidence="6">Monomer. Associates with the 50S ribosomal subunit.</text>
</comment>
<evidence type="ECO:0000256" key="9">
    <source>
        <dbReference type="SAM" id="Coils"/>
    </source>
</evidence>
<dbReference type="InterPro" id="IPR006073">
    <property type="entry name" value="GTP-bd"/>
</dbReference>
<dbReference type="NCBIfam" id="TIGR03156">
    <property type="entry name" value="GTP_HflX"/>
    <property type="match status" value="1"/>
</dbReference>
<evidence type="ECO:0000256" key="7">
    <source>
        <dbReference type="PIRSR" id="PIRSR006809-1"/>
    </source>
</evidence>
<comment type="function">
    <text evidence="6">GTPase that associates with the 50S ribosomal subunit and may have a role during protein synthesis or ribosome biogenesis.</text>
</comment>
<dbReference type="AlphaFoldDB" id="A0A9D1SNL6"/>
<feature type="binding site" evidence="8">
    <location>
        <position position="232"/>
    </location>
    <ligand>
        <name>Mg(2+)</name>
        <dbReference type="ChEBI" id="CHEBI:18420"/>
    </ligand>
</feature>
<dbReference type="PROSITE" id="PS51705">
    <property type="entry name" value="G_HFLX"/>
    <property type="match status" value="1"/>
</dbReference>
<evidence type="ECO:0000313" key="12">
    <source>
        <dbReference type="Proteomes" id="UP000824125"/>
    </source>
</evidence>
<dbReference type="Pfam" id="PF13167">
    <property type="entry name" value="GTP-bdg_N"/>
    <property type="match status" value="1"/>
</dbReference>
<keyword evidence="2 8" id="KW-0479">Metal-binding</keyword>
<proteinExistence type="inferred from homology"/>
<evidence type="ECO:0000256" key="1">
    <source>
        <dbReference type="ARBA" id="ARBA00022490"/>
    </source>
</evidence>
<evidence type="ECO:0000256" key="4">
    <source>
        <dbReference type="ARBA" id="ARBA00022842"/>
    </source>
</evidence>
<feature type="binding site" evidence="7">
    <location>
        <begin position="252"/>
        <end position="255"/>
    </location>
    <ligand>
        <name>GTP</name>
        <dbReference type="ChEBI" id="CHEBI:37565"/>
    </ligand>
</feature>
<protein>
    <recommendedName>
        <fullName evidence="6">GTPase HflX</fullName>
    </recommendedName>
    <alternativeName>
        <fullName evidence="6">GTP-binding protein HflX</fullName>
    </alternativeName>
</protein>
<comment type="caution">
    <text evidence="11">The sequence shown here is derived from an EMBL/GenBank/DDBJ whole genome shotgun (WGS) entry which is preliminary data.</text>
</comment>
<feature type="binding site" evidence="7">
    <location>
        <begin position="318"/>
        <end position="321"/>
    </location>
    <ligand>
        <name>GTP</name>
        <dbReference type="ChEBI" id="CHEBI:37565"/>
    </ligand>
</feature>
<feature type="binding site" evidence="7">
    <location>
        <begin position="337"/>
        <end position="339"/>
    </location>
    <ligand>
        <name>GTP</name>
        <dbReference type="ChEBI" id="CHEBI:37565"/>
    </ligand>
</feature>
<evidence type="ECO:0000256" key="5">
    <source>
        <dbReference type="ARBA" id="ARBA00023134"/>
    </source>
</evidence>
<keyword evidence="4 8" id="KW-0460">Magnesium</keyword>
<dbReference type="GO" id="GO:0003924">
    <property type="term" value="F:GTPase activity"/>
    <property type="evidence" value="ECO:0007669"/>
    <property type="project" value="UniProtKB-UniRule"/>
</dbReference>
<dbReference type="Gene3D" id="3.40.50.11060">
    <property type="entry name" value="GTPase HflX, N-terminal domain"/>
    <property type="match status" value="1"/>
</dbReference>